<proteinExistence type="inferred from homology"/>
<feature type="binding site" evidence="5">
    <location>
        <position position="59"/>
    </location>
    <ligand>
        <name>Fe cation</name>
        <dbReference type="ChEBI" id="CHEBI:24875"/>
        <label>1</label>
    </ligand>
</feature>
<evidence type="ECO:0000256" key="1">
    <source>
        <dbReference type="ARBA" id="ARBA00007513"/>
    </source>
</evidence>
<dbReference type="AlphaFoldDB" id="E9H0B6"/>
<dbReference type="Gene3D" id="1.20.1260.10">
    <property type="match status" value="1"/>
</dbReference>
<evidence type="ECO:0000313" key="9">
    <source>
        <dbReference type="Proteomes" id="UP000000305"/>
    </source>
</evidence>
<dbReference type="HOGENOM" id="CLU_065681_4_0_1"/>
<keyword evidence="3 5" id="KW-0479">Metal-binding</keyword>
<dbReference type="Proteomes" id="UP000000305">
    <property type="component" value="Unassembled WGS sequence"/>
</dbReference>
<reference evidence="8 9" key="1">
    <citation type="journal article" date="2011" name="Science">
        <title>The ecoresponsive genome of Daphnia pulex.</title>
        <authorList>
            <person name="Colbourne J.K."/>
            <person name="Pfrender M.E."/>
            <person name="Gilbert D."/>
            <person name="Thomas W.K."/>
            <person name="Tucker A."/>
            <person name="Oakley T.H."/>
            <person name="Tokishita S."/>
            <person name="Aerts A."/>
            <person name="Arnold G.J."/>
            <person name="Basu M.K."/>
            <person name="Bauer D.J."/>
            <person name="Caceres C.E."/>
            <person name="Carmel L."/>
            <person name="Casola C."/>
            <person name="Choi J.H."/>
            <person name="Detter J.C."/>
            <person name="Dong Q."/>
            <person name="Dusheyko S."/>
            <person name="Eads B.D."/>
            <person name="Frohlich T."/>
            <person name="Geiler-Samerotte K.A."/>
            <person name="Gerlach D."/>
            <person name="Hatcher P."/>
            <person name="Jogdeo S."/>
            <person name="Krijgsveld J."/>
            <person name="Kriventseva E.V."/>
            <person name="Kultz D."/>
            <person name="Laforsch C."/>
            <person name="Lindquist E."/>
            <person name="Lopez J."/>
            <person name="Manak J.R."/>
            <person name="Muller J."/>
            <person name="Pangilinan J."/>
            <person name="Patwardhan R.P."/>
            <person name="Pitluck S."/>
            <person name="Pritham E.J."/>
            <person name="Rechtsteiner A."/>
            <person name="Rho M."/>
            <person name="Rogozin I.B."/>
            <person name="Sakarya O."/>
            <person name="Salamov A."/>
            <person name="Schaack S."/>
            <person name="Shapiro H."/>
            <person name="Shiga Y."/>
            <person name="Skalitzky C."/>
            <person name="Smith Z."/>
            <person name="Souvorov A."/>
            <person name="Sung W."/>
            <person name="Tang Z."/>
            <person name="Tsuchiya D."/>
            <person name="Tu H."/>
            <person name="Vos H."/>
            <person name="Wang M."/>
            <person name="Wolf Y.I."/>
            <person name="Yamagata H."/>
            <person name="Yamada T."/>
            <person name="Ye Y."/>
            <person name="Shaw J.R."/>
            <person name="Andrews J."/>
            <person name="Crease T.J."/>
            <person name="Tang H."/>
            <person name="Lucas S.M."/>
            <person name="Robertson H.M."/>
            <person name="Bork P."/>
            <person name="Koonin E.V."/>
            <person name="Zdobnov E.M."/>
            <person name="Grigoriev I.V."/>
            <person name="Lynch M."/>
            <person name="Boore J.L."/>
        </authorList>
    </citation>
    <scope>NUCLEOTIDE SEQUENCE [LARGE SCALE GENOMIC DNA]</scope>
</reference>
<feature type="binding site" evidence="5">
    <location>
        <position position="24"/>
    </location>
    <ligand>
        <name>Fe cation</name>
        <dbReference type="ChEBI" id="CHEBI:24875"/>
        <label>1</label>
    </ligand>
</feature>
<sequence>MVGKGRHNFHEESEASINKQINIELNAHYQYLALAAYYDRDDVALKGFAKFYKESADEENEHAQMLMKYQNIRGGRVVLTSINRPAQQEWTSPLVAMEFALNLEKQVNQSLLDLHKVAGIHSDPHLSNYLEEHFLEEQVQSINKLAKHHTNLLRVGDGLGIFMYDKELQS</sequence>
<feature type="binding site" evidence="5">
    <location>
        <position position="104"/>
    </location>
    <ligand>
        <name>Fe cation</name>
        <dbReference type="ChEBI" id="CHEBI:24875"/>
        <label>1</label>
    </ligand>
</feature>
<dbReference type="GO" id="GO:0004322">
    <property type="term" value="F:ferroxidase activity"/>
    <property type="evidence" value="ECO:0007669"/>
    <property type="project" value="UniProtKB-EC"/>
</dbReference>
<accession>E9H0B6</accession>
<evidence type="ECO:0000256" key="6">
    <source>
        <dbReference type="RuleBase" id="RU361145"/>
    </source>
</evidence>
<name>E9H0B6_DAPPU</name>
<evidence type="ECO:0000256" key="5">
    <source>
        <dbReference type="PIRSR" id="PIRSR601519-1"/>
    </source>
</evidence>
<feature type="binding site" evidence="5">
    <location>
        <position position="62"/>
    </location>
    <ligand>
        <name>Fe cation</name>
        <dbReference type="ChEBI" id="CHEBI:24875"/>
        <label>1</label>
    </ligand>
</feature>
<evidence type="ECO:0000313" key="8">
    <source>
        <dbReference type="EMBL" id="EFX74776.1"/>
    </source>
</evidence>
<comment type="catalytic activity">
    <reaction evidence="6">
        <text>4 Fe(2+) + O2 + 4 H(+) = 4 Fe(3+) + 2 H2O</text>
        <dbReference type="Rhea" id="RHEA:11148"/>
        <dbReference type="ChEBI" id="CHEBI:15377"/>
        <dbReference type="ChEBI" id="CHEBI:15378"/>
        <dbReference type="ChEBI" id="CHEBI:15379"/>
        <dbReference type="ChEBI" id="CHEBI:29033"/>
        <dbReference type="ChEBI" id="CHEBI:29034"/>
        <dbReference type="EC" id="1.16.3.1"/>
    </reaction>
</comment>
<dbReference type="KEGG" id="dpx:DAPPUDRAFT_188714"/>
<dbReference type="STRING" id="6669.E9H0B6"/>
<comment type="similarity">
    <text evidence="1 6">Belongs to the ferritin family.</text>
</comment>
<dbReference type="FunFam" id="1.20.1260.10:FF:000002">
    <property type="entry name" value="Ferritin, mitochondrial"/>
    <property type="match status" value="1"/>
</dbReference>
<dbReference type="FunCoup" id="E9H0B6">
    <property type="interactions" value="33"/>
</dbReference>
<dbReference type="InParanoid" id="E9H0B6"/>
<keyword evidence="2 6" id="KW-0409">Iron storage</keyword>
<dbReference type="EC" id="1.16.3.1" evidence="6"/>
<dbReference type="InterPro" id="IPR009078">
    <property type="entry name" value="Ferritin-like_SF"/>
</dbReference>
<dbReference type="InterPro" id="IPR001519">
    <property type="entry name" value="Ferritin"/>
</dbReference>
<dbReference type="PANTHER" id="PTHR11431:SF75">
    <property type="entry name" value="FERRITIN"/>
    <property type="match status" value="1"/>
</dbReference>
<keyword evidence="6" id="KW-0560">Oxidoreductase</keyword>
<dbReference type="CDD" id="cd01056">
    <property type="entry name" value="Euk_Ferritin"/>
    <property type="match status" value="1"/>
</dbReference>
<evidence type="ECO:0000256" key="2">
    <source>
        <dbReference type="ARBA" id="ARBA00022434"/>
    </source>
</evidence>
<feature type="domain" description="Ferritin-like diiron" evidence="7">
    <location>
        <begin position="7"/>
        <end position="156"/>
    </location>
</feature>
<dbReference type="EMBL" id="GL732580">
    <property type="protein sequence ID" value="EFX74776.1"/>
    <property type="molecule type" value="Genomic_DNA"/>
</dbReference>
<protein>
    <recommendedName>
        <fullName evidence="6">Ferritin</fullName>
        <ecNumber evidence="6">1.16.3.1</ecNumber>
    </recommendedName>
</protein>
<dbReference type="PROSITE" id="PS50905">
    <property type="entry name" value="FERRITIN_LIKE"/>
    <property type="match status" value="1"/>
</dbReference>
<dbReference type="SUPFAM" id="SSF47240">
    <property type="entry name" value="Ferritin-like"/>
    <property type="match status" value="1"/>
</dbReference>
<evidence type="ECO:0000256" key="3">
    <source>
        <dbReference type="ARBA" id="ARBA00022723"/>
    </source>
</evidence>
<dbReference type="GO" id="GO:0006879">
    <property type="term" value="P:intracellular iron ion homeostasis"/>
    <property type="evidence" value="ECO:0007669"/>
    <property type="project" value="UniProtKB-KW"/>
</dbReference>
<dbReference type="PANTHER" id="PTHR11431">
    <property type="entry name" value="FERRITIN"/>
    <property type="match status" value="1"/>
</dbReference>
<dbReference type="GO" id="GO:0006826">
    <property type="term" value="P:iron ion transport"/>
    <property type="evidence" value="ECO:0007669"/>
    <property type="project" value="InterPro"/>
</dbReference>
<dbReference type="Pfam" id="PF00210">
    <property type="entry name" value="Ferritin"/>
    <property type="match status" value="1"/>
</dbReference>
<dbReference type="OrthoDB" id="186462at2759"/>
<dbReference type="InterPro" id="IPR009040">
    <property type="entry name" value="Ferritin-like_diiron"/>
</dbReference>
<dbReference type="OMA" id="GAHEYFK"/>
<organism evidence="8 9">
    <name type="scientific">Daphnia pulex</name>
    <name type="common">Water flea</name>
    <dbReference type="NCBI Taxonomy" id="6669"/>
    <lineage>
        <taxon>Eukaryota</taxon>
        <taxon>Metazoa</taxon>
        <taxon>Ecdysozoa</taxon>
        <taxon>Arthropoda</taxon>
        <taxon>Crustacea</taxon>
        <taxon>Branchiopoda</taxon>
        <taxon>Diplostraca</taxon>
        <taxon>Cladocera</taxon>
        <taxon>Anomopoda</taxon>
        <taxon>Daphniidae</taxon>
        <taxon>Daphnia</taxon>
    </lineage>
</organism>
<gene>
    <name evidence="8" type="primary">FER3C</name>
    <name evidence="8" type="ORF">DAPPUDRAFT_188714</name>
</gene>
<evidence type="ECO:0000259" key="7">
    <source>
        <dbReference type="PROSITE" id="PS50905"/>
    </source>
</evidence>
<evidence type="ECO:0000256" key="4">
    <source>
        <dbReference type="ARBA" id="ARBA00023004"/>
    </source>
</evidence>
<keyword evidence="4 5" id="KW-0408">Iron</keyword>
<keyword evidence="9" id="KW-1185">Reference proteome</keyword>
<dbReference type="InterPro" id="IPR008331">
    <property type="entry name" value="Ferritin_DPS_dom"/>
</dbReference>
<dbReference type="GO" id="GO:0008199">
    <property type="term" value="F:ferric iron binding"/>
    <property type="evidence" value="ECO:0000318"/>
    <property type="project" value="GO_Central"/>
</dbReference>
<feature type="binding site" evidence="5">
    <location>
        <position position="138"/>
    </location>
    <ligand>
        <name>Fe cation</name>
        <dbReference type="ChEBI" id="CHEBI:24875"/>
        <label>1</label>
    </ligand>
</feature>
<comment type="function">
    <text evidence="6">Stores iron in a soluble, non-toxic, readily available form. Important for iron homeostasis. Iron is taken up in the ferrous form and deposited as ferric hydroxides after oxidation.</text>
</comment>
<dbReference type="GO" id="GO:0005737">
    <property type="term" value="C:cytoplasm"/>
    <property type="evidence" value="ECO:0000318"/>
    <property type="project" value="GO_Central"/>
</dbReference>
<dbReference type="eggNOG" id="KOG2332">
    <property type="taxonomic scope" value="Eukaryota"/>
</dbReference>
<dbReference type="InterPro" id="IPR012347">
    <property type="entry name" value="Ferritin-like"/>
</dbReference>
<dbReference type="GO" id="GO:0008198">
    <property type="term" value="F:ferrous iron binding"/>
    <property type="evidence" value="ECO:0000318"/>
    <property type="project" value="GO_Central"/>
</dbReference>